<evidence type="ECO:0000256" key="4">
    <source>
        <dbReference type="ARBA" id="ARBA00023121"/>
    </source>
</evidence>
<proteinExistence type="inferred from homology"/>
<evidence type="ECO:0000313" key="10">
    <source>
        <dbReference type="Proteomes" id="UP001487740"/>
    </source>
</evidence>
<dbReference type="GO" id="GO:0016020">
    <property type="term" value="C:membrane"/>
    <property type="evidence" value="ECO:0007669"/>
    <property type="project" value="TreeGrafter"/>
</dbReference>
<gene>
    <name evidence="9" type="ORF">O3P69_009925</name>
</gene>
<dbReference type="CDD" id="cd13286">
    <property type="entry name" value="PH_OPR5_ORP8"/>
    <property type="match status" value="1"/>
</dbReference>
<feature type="region of interest" description="Disordered" evidence="7">
    <location>
        <begin position="1"/>
        <end position="61"/>
    </location>
</feature>
<dbReference type="AlphaFoldDB" id="A0AAW0SP05"/>
<feature type="region of interest" description="Disordered" evidence="7">
    <location>
        <begin position="740"/>
        <end position="774"/>
    </location>
</feature>
<accession>A0AAW0SP05</accession>
<evidence type="ECO:0000313" key="9">
    <source>
        <dbReference type="EMBL" id="KAK8376644.1"/>
    </source>
</evidence>
<protein>
    <recommendedName>
        <fullName evidence="6">Oxysterol-binding protein</fullName>
    </recommendedName>
</protein>
<dbReference type="SMART" id="SM00233">
    <property type="entry name" value="PH"/>
    <property type="match status" value="1"/>
</dbReference>
<keyword evidence="10" id="KW-1185">Reference proteome</keyword>
<evidence type="ECO:0000256" key="2">
    <source>
        <dbReference type="ARBA" id="ARBA00022448"/>
    </source>
</evidence>
<evidence type="ECO:0000256" key="3">
    <source>
        <dbReference type="ARBA" id="ARBA00023055"/>
    </source>
</evidence>
<dbReference type="PANTHER" id="PTHR10972:SF102">
    <property type="entry name" value="OXYSTEROL-BINDING PROTEIN"/>
    <property type="match status" value="1"/>
</dbReference>
<name>A0AAW0SP05_SCYPA</name>
<dbReference type="SUPFAM" id="SSF50729">
    <property type="entry name" value="PH domain-like"/>
    <property type="match status" value="1"/>
</dbReference>
<dbReference type="InterPro" id="IPR000648">
    <property type="entry name" value="Oxysterol-bd"/>
</dbReference>
<keyword evidence="3 6" id="KW-0445">Lipid transport</keyword>
<comment type="similarity">
    <text evidence="1 5">Belongs to the OSBP family.</text>
</comment>
<dbReference type="GO" id="GO:0006869">
    <property type="term" value="P:lipid transport"/>
    <property type="evidence" value="ECO:0007669"/>
    <property type="project" value="UniProtKB-KW"/>
</dbReference>
<feature type="compositionally biased region" description="Acidic residues" evidence="7">
    <location>
        <begin position="285"/>
        <end position="300"/>
    </location>
</feature>
<dbReference type="FunFam" id="1.10.287.2720:FF:000002">
    <property type="entry name" value="Oxysterol-binding protein"/>
    <property type="match status" value="1"/>
</dbReference>
<evidence type="ECO:0000256" key="5">
    <source>
        <dbReference type="RuleBase" id="RU003844"/>
    </source>
</evidence>
<feature type="region of interest" description="Disordered" evidence="7">
    <location>
        <begin position="242"/>
        <end position="305"/>
    </location>
</feature>
<dbReference type="Pfam" id="PF01237">
    <property type="entry name" value="Oxysterol_BP"/>
    <property type="match status" value="1"/>
</dbReference>
<dbReference type="InterPro" id="IPR011993">
    <property type="entry name" value="PH-like_dom_sf"/>
</dbReference>
<dbReference type="Gene3D" id="3.30.70.3490">
    <property type="match status" value="1"/>
</dbReference>
<sequence length="862" mass="97540">MIVTVAFPNQRQPSSVSSSGTSTGYDGTSEASTIRLPDTPHQRSLPLSRKESYKDQRKKYRREKKRVARELLSTLKDPAVVVLADWLKVRGSLKGWTKLWCVLKPGMLLLYKSAKVKSSHWVGTVLLNTCELIERPSKKDGFCFKLFHPLEQSIWATKGPEGETMGAVVQPLPSSHLIFRAPSQAAGKCWMDALELAVRCSSILIRSMTSSSKADNNTLTSSTLTANKWNESDYEKHFKDQDLDDASHTDDNEYHRESGHFSGAEPLSGSESESEDGSHKGDERHDEEEEEEEEEEEYVDDLTPIETAYVSNKEGEMGEAGEQVEELEEENKSLIWFLLKQVRPGMDLSKVVLPTFILEPRSFLDKLSDYYYHADLLSKAVQEDDPYTRMKEVVRWYLSGFYKKPKGLKKPYNPILGETFRCYWRHPNGSRTFYVAEQVSHHPPVSALYVTNRQEGFSVSATVLAKSKFYGNSTSAILDGNVQLTLLPRGEDYIMNMPYAHCKGILMGTLTMELGGKVTVECEKTGYKTELEFKLRPFLSGYDSNNMVSGKLKLGKDTLATLEGHWDGKITLTDKRTGEEEVLWHATPEIKSQRLQRFTVTMEQQGAFESERLWQLVSAAIKSDDQMAATEEKTILEEAQRSAANERKVKCEEWVPRYFGQDLVRGVYVYKHSDLRPWDPRTDLFQYEHNYVIATKTRHKAPMIRTASIVSVDPKCEVNVVRVAGVEGVPRLRGVFERADAEETSSGDHDDLQDVTDHTVGNSSVGSAPSRPSRQTINVTSSLLDTLNKVSVSQDLLVVEMKGMKQELEALTLRISSMATRQQKQHLERLDSGLFSMNSWSSILVALVVYSLIKWLAERLWL</sequence>
<dbReference type="Gene3D" id="1.10.287.2720">
    <property type="match status" value="1"/>
</dbReference>
<dbReference type="GO" id="GO:0032541">
    <property type="term" value="C:cortical endoplasmic reticulum"/>
    <property type="evidence" value="ECO:0007669"/>
    <property type="project" value="TreeGrafter"/>
</dbReference>
<evidence type="ECO:0000259" key="8">
    <source>
        <dbReference type="PROSITE" id="PS50003"/>
    </source>
</evidence>
<reference evidence="9 10" key="1">
    <citation type="submission" date="2023-03" db="EMBL/GenBank/DDBJ databases">
        <title>High-quality genome of Scylla paramamosain provides insights in environmental adaptation.</title>
        <authorList>
            <person name="Zhang L."/>
        </authorList>
    </citation>
    <scope>NUCLEOTIDE SEQUENCE [LARGE SCALE GENOMIC DNA]</scope>
    <source>
        <strain evidence="9">LZ_2023a</strain>
        <tissue evidence="9">Muscle</tissue>
    </source>
</reference>
<comment type="caution">
    <text evidence="9">The sequence shown here is derived from an EMBL/GenBank/DDBJ whole genome shotgun (WGS) entry which is preliminary data.</text>
</comment>
<dbReference type="Proteomes" id="UP001487740">
    <property type="component" value="Unassembled WGS sequence"/>
</dbReference>
<dbReference type="GO" id="GO:0005829">
    <property type="term" value="C:cytosol"/>
    <property type="evidence" value="ECO:0007669"/>
    <property type="project" value="TreeGrafter"/>
</dbReference>
<dbReference type="EMBL" id="JARAKH010000048">
    <property type="protein sequence ID" value="KAK8376644.1"/>
    <property type="molecule type" value="Genomic_DNA"/>
</dbReference>
<feature type="compositionally biased region" description="Polar residues" evidence="7">
    <location>
        <begin position="759"/>
        <end position="774"/>
    </location>
</feature>
<dbReference type="InterPro" id="IPR001849">
    <property type="entry name" value="PH_domain"/>
</dbReference>
<dbReference type="FunFam" id="2.40.160.120:FF:000004">
    <property type="entry name" value="Oxysterol-binding protein"/>
    <property type="match status" value="1"/>
</dbReference>
<dbReference type="GO" id="GO:0015485">
    <property type="term" value="F:cholesterol binding"/>
    <property type="evidence" value="ECO:0007669"/>
    <property type="project" value="TreeGrafter"/>
</dbReference>
<dbReference type="InterPro" id="IPR018494">
    <property type="entry name" value="Oxysterol-bd_CS"/>
</dbReference>
<dbReference type="Pfam" id="PF00169">
    <property type="entry name" value="PH"/>
    <property type="match status" value="1"/>
</dbReference>
<organism evidence="9 10">
    <name type="scientific">Scylla paramamosain</name>
    <name type="common">Mud crab</name>
    <dbReference type="NCBI Taxonomy" id="85552"/>
    <lineage>
        <taxon>Eukaryota</taxon>
        <taxon>Metazoa</taxon>
        <taxon>Ecdysozoa</taxon>
        <taxon>Arthropoda</taxon>
        <taxon>Crustacea</taxon>
        <taxon>Multicrustacea</taxon>
        <taxon>Malacostraca</taxon>
        <taxon>Eumalacostraca</taxon>
        <taxon>Eucarida</taxon>
        <taxon>Decapoda</taxon>
        <taxon>Pleocyemata</taxon>
        <taxon>Brachyura</taxon>
        <taxon>Eubrachyura</taxon>
        <taxon>Portunoidea</taxon>
        <taxon>Portunidae</taxon>
        <taxon>Portuninae</taxon>
        <taxon>Scylla</taxon>
    </lineage>
</organism>
<dbReference type="PROSITE" id="PS50003">
    <property type="entry name" value="PH_DOMAIN"/>
    <property type="match status" value="1"/>
</dbReference>
<dbReference type="PROSITE" id="PS01013">
    <property type="entry name" value="OSBP"/>
    <property type="match status" value="1"/>
</dbReference>
<dbReference type="PANTHER" id="PTHR10972">
    <property type="entry name" value="OXYSTEROL-BINDING PROTEIN-RELATED"/>
    <property type="match status" value="1"/>
</dbReference>
<dbReference type="FunFam" id="2.30.29.30:FF:000030">
    <property type="entry name" value="Oxysterol-binding protein"/>
    <property type="match status" value="1"/>
</dbReference>
<feature type="compositionally biased region" description="Basic and acidic residues" evidence="7">
    <location>
        <begin position="242"/>
        <end position="259"/>
    </location>
</feature>
<evidence type="ECO:0000256" key="1">
    <source>
        <dbReference type="ARBA" id="ARBA00008842"/>
    </source>
</evidence>
<evidence type="ECO:0000256" key="6">
    <source>
        <dbReference type="RuleBase" id="RU003845"/>
    </source>
</evidence>
<evidence type="ECO:0000256" key="7">
    <source>
        <dbReference type="SAM" id="MobiDB-lite"/>
    </source>
</evidence>
<feature type="compositionally biased region" description="Basic and acidic residues" evidence="7">
    <location>
        <begin position="740"/>
        <end position="757"/>
    </location>
</feature>
<feature type="compositionally biased region" description="Low complexity" evidence="7">
    <location>
        <begin position="14"/>
        <end position="29"/>
    </location>
</feature>
<dbReference type="Gene3D" id="2.30.29.30">
    <property type="entry name" value="Pleckstrin-homology domain (PH domain)/Phosphotyrosine-binding domain (PTB)"/>
    <property type="match status" value="1"/>
</dbReference>
<dbReference type="SUPFAM" id="SSF144000">
    <property type="entry name" value="Oxysterol-binding protein-like"/>
    <property type="match status" value="1"/>
</dbReference>
<keyword evidence="2 6" id="KW-0813">Transport</keyword>
<dbReference type="InterPro" id="IPR037239">
    <property type="entry name" value="OSBP_sf"/>
</dbReference>
<feature type="compositionally biased region" description="Low complexity" evidence="7">
    <location>
        <begin position="262"/>
        <end position="271"/>
    </location>
</feature>
<feature type="domain" description="PH" evidence="8">
    <location>
        <begin position="80"/>
        <end position="199"/>
    </location>
</feature>
<dbReference type="Gene3D" id="2.40.160.120">
    <property type="match status" value="1"/>
</dbReference>
<keyword evidence="4" id="KW-0446">Lipid-binding</keyword>